<dbReference type="EMBL" id="CAJHUC010002869">
    <property type="protein sequence ID" value="CAD7704474.1"/>
    <property type="molecule type" value="Genomic_DNA"/>
</dbReference>
<dbReference type="AlphaFoldDB" id="A0A8S1JI11"/>
<keyword evidence="2" id="KW-1185">Reference proteome</keyword>
<evidence type="ECO:0000313" key="2">
    <source>
        <dbReference type="Proteomes" id="UP000708148"/>
    </source>
</evidence>
<dbReference type="Proteomes" id="UP000708148">
    <property type="component" value="Unassembled WGS sequence"/>
</dbReference>
<gene>
    <name evidence="1" type="ORF">OSTQU699_LOCUS9829</name>
</gene>
<name>A0A8S1JI11_9CHLO</name>
<organism evidence="1 2">
    <name type="scientific">Ostreobium quekettii</name>
    <dbReference type="NCBI Taxonomy" id="121088"/>
    <lineage>
        <taxon>Eukaryota</taxon>
        <taxon>Viridiplantae</taxon>
        <taxon>Chlorophyta</taxon>
        <taxon>core chlorophytes</taxon>
        <taxon>Ulvophyceae</taxon>
        <taxon>TCBD clade</taxon>
        <taxon>Bryopsidales</taxon>
        <taxon>Ostreobineae</taxon>
        <taxon>Ostreobiaceae</taxon>
        <taxon>Ostreobium</taxon>
    </lineage>
</organism>
<dbReference type="SUPFAM" id="SSF56436">
    <property type="entry name" value="C-type lectin-like"/>
    <property type="match status" value="1"/>
</dbReference>
<feature type="non-terminal residue" evidence="1">
    <location>
        <position position="1"/>
    </location>
</feature>
<accession>A0A8S1JI11</accession>
<feature type="non-terminal residue" evidence="1">
    <location>
        <position position="80"/>
    </location>
</feature>
<proteinExistence type="predicted"/>
<comment type="caution">
    <text evidence="1">The sequence shown here is derived from an EMBL/GenBank/DDBJ whole genome shotgun (WGS) entry which is preliminary data.</text>
</comment>
<dbReference type="InterPro" id="IPR016187">
    <property type="entry name" value="CTDL_fold"/>
</dbReference>
<reference evidence="1" key="1">
    <citation type="submission" date="2020-12" db="EMBL/GenBank/DDBJ databases">
        <authorList>
            <person name="Iha C."/>
        </authorList>
    </citation>
    <scope>NUCLEOTIDE SEQUENCE</scope>
</reference>
<sequence length="80" mass="8862">WLETGSEVKAPLKAFGGDEINTTGEGVRAERLWANSVKEEQDCAAIDRRGLDRNVVDVDCDLEMAYICEFEEVNAPAKCL</sequence>
<evidence type="ECO:0000313" key="1">
    <source>
        <dbReference type="EMBL" id="CAD7704474.1"/>
    </source>
</evidence>
<protein>
    <recommendedName>
        <fullName evidence="3">C-type lectin domain-containing protein</fullName>
    </recommendedName>
</protein>
<evidence type="ECO:0008006" key="3">
    <source>
        <dbReference type="Google" id="ProtNLM"/>
    </source>
</evidence>